<keyword evidence="4" id="KW-1185">Reference proteome</keyword>
<organism evidence="3 4">
    <name type="scientific">Patella caerulea</name>
    <name type="common">Rayed Mediterranean limpet</name>
    <dbReference type="NCBI Taxonomy" id="87958"/>
    <lineage>
        <taxon>Eukaryota</taxon>
        <taxon>Metazoa</taxon>
        <taxon>Spiralia</taxon>
        <taxon>Lophotrochozoa</taxon>
        <taxon>Mollusca</taxon>
        <taxon>Gastropoda</taxon>
        <taxon>Patellogastropoda</taxon>
        <taxon>Patelloidea</taxon>
        <taxon>Patellidae</taxon>
        <taxon>Patella</taxon>
    </lineage>
</organism>
<dbReference type="AlphaFoldDB" id="A0AAN8JGG5"/>
<accession>A0AAN8JGG5</accession>
<reference evidence="3 4" key="1">
    <citation type="submission" date="2024-01" db="EMBL/GenBank/DDBJ databases">
        <title>The genome of the rayed Mediterranean limpet Patella caerulea (Linnaeus, 1758).</title>
        <authorList>
            <person name="Anh-Thu Weber A."/>
            <person name="Halstead-Nussloch G."/>
        </authorList>
    </citation>
    <scope>NUCLEOTIDE SEQUENCE [LARGE SCALE GENOMIC DNA]</scope>
    <source>
        <strain evidence="3">AATW-2023a</strain>
        <tissue evidence="3">Whole specimen</tissue>
    </source>
</reference>
<keyword evidence="2" id="KW-0812">Transmembrane</keyword>
<keyword evidence="2" id="KW-0472">Membrane</keyword>
<gene>
    <name evidence="3" type="ORF">SNE40_013714</name>
</gene>
<evidence type="ECO:0000313" key="3">
    <source>
        <dbReference type="EMBL" id="KAK6175203.1"/>
    </source>
</evidence>
<sequence>MLIGFGVIVAFVVIGGVIIFMCCCVNSKGRQGRVISGNTTTASYINQPHTTTGAYSNPTESNQPPPPYTYANPTYPTQQAAYPAPLNPAYPPLSGLANPSTSNPAYPPQPTPKTPFSPQTLQNQPDGPQPGSGPYNRPLPNSPFSHTSQQQPNAPEKKAL</sequence>
<feature type="compositionally biased region" description="Polar residues" evidence="1">
    <location>
        <begin position="45"/>
        <end position="61"/>
    </location>
</feature>
<feature type="compositionally biased region" description="Polar residues" evidence="1">
    <location>
        <begin position="142"/>
        <end position="153"/>
    </location>
</feature>
<feature type="compositionally biased region" description="Low complexity" evidence="1">
    <location>
        <begin position="69"/>
        <end position="84"/>
    </location>
</feature>
<feature type="compositionally biased region" description="Pro residues" evidence="1">
    <location>
        <begin position="105"/>
        <end position="115"/>
    </location>
</feature>
<feature type="region of interest" description="Disordered" evidence="1">
    <location>
        <begin position="45"/>
        <end position="160"/>
    </location>
</feature>
<dbReference type="Proteomes" id="UP001347796">
    <property type="component" value="Unassembled WGS sequence"/>
</dbReference>
<dbReference type="EMBL" id="JAZGQO010000010">
    <property type="protein sequence ID" value="KAK6175203.1"/>
    <property type="molecule type" value="Genomic_DNA"/>
</dbReference>
<evidence type="ECO:0000313" key="4">
    <source>
        <dbReference type="Proteomes" id="UP001347796"/>
    </source>
</evidence>
<feature type="transmembrane region" description="Helical" evidence="2">
    <location>
        <begin position="6"/>
        <end position="25"/>
    </location>
</feature>
<keyword evidence="2" id="KW-1133">Transmembrane helix</keyword>
<proteinExistence type="predicted"/>
<name>A0AAN8JGG5_PATCE</name>
<evidence type="ECO:0000256" key="2">
    <source>
        <dbReference type="SAM" id="Phobius"/>
    </source>
</evidence>
<comment type="caution">
    <text evidence="3">The sequence shown here is derived from an EMBL/GenBank/DDBJ whole genome shotgun (WGS) entry which is preliminary data.</text>
</comment>
<evidence type="ECO:0000256" key="1">
    <source>
        <dbReference type="SAM" id="MobiDB-lite"/>
    </source>
</evidence>
<protein>
    <submittedName>
        <fullName evidence="3">Uncharacterized protein</fullName>
    </submittedName>
</protein>